<dbReference type="Pfam" id="PF01618">
    <property type="entry name" value="MotA_ExbB"/>
    <property type="match status" value="1"/>
</dbReference>
<reference evidence="10 11" key="1">
    <citation type="submission" date="2020-08" db="EMBL/GenBank/DDBJ databases">
        <title>Genomic Encyclopedia of Type Strains, Phase IV (KMG-IV): sequencing the most valuable type-strain genomes for metagenomic binning, comparative biology and taxonomic classification.</title>
        <authorList>
            <person name="Goeker M."/>
        </authorList>
    </citation>
    <scope>NUCLEOTIDE SEQUENCE [LARGE SCALE GENOMIC DNA]</scope>
    <source>
        <strain evidence="10 11">DSM 29007</strain>
    </source>
</reference>
<evidence type="ECO:0000256" key="7">
    <source>
        <dbReference type="SAM" id="Coils"/>
    </source>
</evidence>
<keyword evidence="7" id="KW-0175">Coiled coil</keyword>
<dbReference type="EMBL" id="JACHIA010000002">
    <property type="protein sequence ID" value="MBB6069170.1"/>
    <property type="molecule type" value="Genomic_DNA"/>
</dbReference>
<dbReference type="GO" id="GO:0015031">
    <property type="term" value="P:protein transport"/>
    <property type="evidence" value="ECO:0007669"/>
    <property type="project" value="UniProtKB-KW"/>
</dbReference>
<feature type="domain" description="MotA/TolQ/ExbB proton channel" evidence="9">
    <location>
        <begin position="158"/>
        <end position="257"/>
    </location>
</feature>
<evidence type="ECO:0000256" key="4">
    <source>
        <dbReference type="ARBA" id="ARBA00022989"/>
    </source>
</evidence>
<comment type="caution">
    <text evidence="10">The sequence shown here is derived from an EMBL/GenBank/DDBJ whole genome shotgun (WGS) entry which is preliminary data.</text>
</comment>
<keyword evidence="2" id="KW-1003">Cell membrane</keyword>
<comment type="similarity">
    <text evidence="6">Belongs to the exbB/tolQ family.</text>
</comment>
<evidence type="ECO:0000259" key="9">
    <source>
        <dbReference type="Pfam" id="PF01618"/>
    </source>
</evidence>
<proteinExistence type="inferred from homology"/>
<dbReference type="InterPro" id="IPR002898">
    <property type="entry name" value="MotA_ExbB_proton_chnl"/>
</dbReference>
<sequence>MQTVLPPPEQAAVYPPAAAAATEPDAHVSVPRPAQGGTGVPVALLAGAALTAATHFALQPFRGSYLAVLLLERGWMQYASVFLACTALVLLAGRAAHAFAAHRDLAGAARLPALTAAEARNRVALVALRERWARAGGRAGLLRARALQAYLVSGSASAAAAASDDDTAQAEAALEGAYSVPRVAVWAIPLFGFIGTVVGISAAVAGFSGFLQKAEEIEQIKQGIGGVTTGLAVAFDTTLLALALSVAVMLPLVLLERWERRAILALDADTRDQVIARLPGADAARPAGVDEQTMHRVVEHVVRGALPSPEAMVRDARTYLQSAAAEIAGAAQDAARAVGEAGQALAQAQAENRALAEQEQAAARARLEARDERVLRTLVQTARALLAEQNAAAVESRAQIQAAGEQFAATVNTVSSALHAGAAALGQRAEQLAALAAQTSEVVALEQSLHRSIDALRHTGRLQEILGEVEISLRALRPALDRLALPRTITLVEADGDVRPVGNHGDA</sequence>
<feature type="coiled-coil region" evidence="7">
    <location>
        <begin position="338"/>
        <end position="368"/>
    </location>
</feature>
<dbReference type="AlphaFoldDB" id="A0A841GQ75"/>
<dbReference type="GO" id="GO:0005886">
    <property type="term" value="C:plasma membrane"/>
    <property type="evidence" value="ECO:0007669"/>
    <property type="project" value="UniProtKB-SubCell"/>
</dbReference>
<name>A0A841GQ75_9BACT</name>
<evidence type="ECO:0000313" key="10">
    <source>
        <dbReference type="EMBL" id="MBB6069170.1"/>
    </source>
</evidence>
<feature type="transmembrane region" description="Helical" evidence="8">
    <location>
        <begin position="75"/>
        <end position="93"/>
    </location>
</feature>
<evidence type="ECO:0000256" key="6">
    <source>
        <dbReference type="RuleBase" id="RU004057"/>
    </source>
</evidence>
<keyword evidence="3 8" id="KW-0812">Transmembrane</keyword>
<accession>A0A841GQ75</accession>
<comment type="subcellular location">
    <subcellularLocation>
        <location evidence="1">Cell membrane</location>
        <topology evidence="1">Multi-pass membrane protein</topology>
    </subcellularLocation>
    <subcellularLocation>
        <location evidence="6">Membrane</location>
        <topology evidence="6">Multi-pass membrane protein</topology>
    </subcellularLocation>
</comment>
<evidence type="ECO:0000256" key="5">
    <source>
        <dbReference type="ARBA" id="ARBA00023136"/>
    </source>
</evidence>
<evidence type="ECO:0000256" key="2">
    <source>
        <dbReference type="ARBA" id="ARBA00022475"/>
    </source>
</evidence>
<feature type="transmembrane region" description="Helical" evidence="8">
    <location>
        <begin position="183"/>
        <end position="211"/>
    </location>
</feature>
<keyword evidence="11" id="KW-1185">Reference proteome</keyword>
<protein>
    <recommendedName>
        <fullName evidence="9">MotA/TolQ/ExbB proton channel domain-containing protein</fullName>
    </recommendedName>
</protein>
<gene>
    <name evidence="10" type="ORF">HNQ61_000785</name>
</gene>
<feature type="transmembrane region" description="Helical" evidence="8">
    <location>
        <begin position="231"/>
        <end position="255"/>
    </location>
</feature>
<evidence type="ECO:0000256" key="1">
    <source>
        <dbReference type="ARBA" id="ARBA00004651"/>
    </source>
</evidence>
<evidence type="ECO:0000256" key="3">
    <source>
        <dbReference type="ARBA" id="ARBA00022692"/>
    </source>
</evidence>
<organism evidence="10 11">
    <name type="scientific">Longimicrobium terrae</name>
    <dbReference type="NCBI Taxonomy" id="1639882"/>
    <lineage>
        <taxon>Bacteria</taxon>
        <taxon>Pseudomonadati</taxon>
        <taxon>Gemmatimonadota</taxon>
        <taxon>Longimicrobiia</taxon>
        <taxon>Longimicrobiales</taxon>
        <taxon>Longimicrobiaceae</taxon>
        <taxon>Longimicrobium</taxon>
    </lineage>
</organism>
<keyword evidence="6" id="KW-0813">Transport</keyword>
<keyword evidence="5 8" id="KW-0472">Membrane</keyword>
<dbReference type="Proteomes" id="UP000582837">
    <property type="component" value="Unassembled WGS sequence"/>
</dbReference>
<evidence type="ECO:0000313" key="11">
    <source>
        <dbReference type="Proteomes" id="UP000582837"/>
    </source>
</evidence>
<dbReference type="RefSeq" id="WP_170038120.1">
    <property type="nucleotide sequence ID" value="NZ_JABDTL010000002.1"/>
</dbReference>
<keyword evidence="4 8" id="KW-1133">Transmembrane helix</keyword>
<evidence type="ECO:0000256" key="8">
    <source>
        <dbReference type="SAM" id="Phobius"/>
    </source>
</evidence>
<keyword evidence="6" id="KW-0653">Protein transport</keyword>